<evidence type="ECO:0000313" key="4">
    <source>
        <dbReference type="EMBL" id="CEG03111.1"/>
    </source>
</evidence>
<dbReference type="GO" id="GO:0005946">
    <property type="term" value="C:alpha,alpha-trehalose-phosphate synthase complex (UDP-forming)"/>
    <property type="evidence" value="ECO:0007669"/>
    <property type="project" value="TreeGrafter"/>
</dbReference>
<dbReference type="GO" id="GO:0004805">
    <property type="term" value="F:trehalose-phosphatase activity"/>
    <property type="evidence" value="ECO:0007669"/>
    <property type="project" value="UniProtKB-EC"/>
</dbReference>
<dbReference type="GO" id="GO:0005992">
    <property type="term" value="P:trehalose biosynthetic process"/>
    <property type="evidence" value="ECO:0007669"/>
    <property type="project" value="UniProtKB-UniPathway"/>
</dbReference>
<dbReference type="GO" id="GO:0031505">
    <property type="term" value="P:fungal-type cell wall organization"/>
    <property type="evidence" value="ECO:0007669"/>
    <property type="project" value="TreeGrafter"/>
</dbReference>
<dbReference type="Gene3D" id="3.30.70.1020">
    <property type="entry name" value="Trehalose-6-phosphate phosphatase related protein, domain 2"/>
    <property type="match status" value="1"/>
</dbReference>
<dbReference type="AlphaFoldDB" id="A0A096PEK5"/>
<dbReference type="GO" id="GO:0005829">
    <property type="term" value="C:cytosol"/>
    <property type="evidence" value="ECO:0007669"/>
    <property type="project" value="TreeGrafter"/>
</dbReference>
<comment type="similarity">
    <text evidence="3">Belongs to the trehalose phosphatase family.</text>
</comment>
<dbReference type="InterPro" id="IPR036412">
    <property type="entry name" value="HAD-like_sf"/>
</dbReference>
<name>A0A096PEK5_FUSPS</name>
<dbReference type="CDD" id="cd01627">
    <property type="entry name" value="HAD_TPP"/>
    <property type="match status" value="1"/>
</dbReference>
<dbReference type="Pfam" id="PF02358">
    <property type="entry name" value="Trehalose_PPase"/>
    <property type="match status" value="1"/>
</dbReference>
<dbReference type="SUPFAM" id="SSF56784">
    <property type="entry name" value="HAD-like"/>
    <property type="match status" value="1"/>
</dbReference>
<evidence type="ECO:0000256" key="2">
    <source>
        <dbReference type="ARBA" id="ARBA00006330"/>
    </source>
</evidence>
<dbReference type="Gene3D" id="3.40.50.1000">
    <property type="entry name" value="HAD superfamily/HAD-like"/>
    <property type="match status" value="1"/>
</dbReference>
<comment type="similarity">
    <text evidence="1">In the N-terminal section; belongs to the glycosyltransferase 20 family.</text>
</comment>
<gene>
    <name evidence="4" type="ORF">BN848_0114420</name>
</gene>
<proteinExistence type="inferred from homology"/>
<dbReference type="FunFam" id="3.30.70.1020:FF:000003">
    <property type="entry name" value="Alpha,alpha-trehalose-phosphate synthase subunit Tps2"/>
    <property type="match status" value="1"/>
</dbReference>
<dbReference type="EMBL" id="CBME010001806">
    <property type="protein sequence ID" value="CEG03111.1"/>
    <property type="molecule type" value="Genomic_DNA"/>
</dbReference>
<sequence>MSDDKRQEMQSRLYQHVTEHNVQSWITKFIRKVYNVLGDTSSANSTPLLDRALLLTQYRSANKRLFMFDYDGTLTPIVREPSAAVPSQRLIHTLDLLAADPKNAVWIISGRDQEFLKQHLGNNTRLGFSAEHGSFMKHPGSDEWENLAETFDMGWQAEVMEVFQKYTDRVQGSFIERKRCALTWHYRLADPEQGIHMSRECHKELESTVASKWDVEVMPGKANIEVRPTFINKGEIAKRLITMYHTPGTAEDNDGNGHLEFALCMGDDFTDEDMFRSLNAASGPVLDANHVFTVTIGASTKVTLAKSHLLEPEDVIECVALLAGVQDQGERLGEVNLGALSAVEGHVPQQQEM</sequence>
<dbReference type="NCBIfam" id="TIGR00685">
    <property type="entry name" value="T6PP"/>
    <property type="match status" value="1"/>
</dbReference>
<evidence type="ECO:0000256" key="3">
    <source>
        <dbReference type="RuleBase" id="RU361117"/>
    </source>
</evidence>
<dbReference type="InterPro" id="IPR023214">
    <property type="entry name" value="HAD_sf"/>
</dbReference>
<organism evidence="4">
    <name type="scientific">Fusarium pseudograminearum CS3487</name>
    <dbReference type="NCBI Taxonomy" id="1318458"/>
    <lineage>
        <taxon>Eukaryota</taxon>
        <taxon>Fungi</taxon>
        <taxon>Dikarya</taxon>
        <taxon>Ascomycota</taxon>
        <taxon>Pezizomycotina</taxon>
        <taxon>Sordariomycetes</taxon>
        <taxon>Hypocreomycetidae</taxon>
        <taxon>Hypocreales</taxon>
        <taxon>Nectriaceae</taxon>
        <taxon>Fusarium</taxon>
    </lineage>
</organism>
<dbReference type="GO" id="GO:0003825">
    <property type="term" value="F:alpha,alpha-trehalose-phosphate synthase (UDP-forming) activity"/>
    <property type="evidence" value="ECO:0007669"/>
    <property type="project" value="TreeGrafter"/>
</dbReference>
<comment type="catalytic activity">
    <reaction evidence="3">
        <text>alpha,alpha-trehalose 6-phosphate + H2O = alpha,alpha-trehalose + phosphate</text>
        <dbReference type="Rhea" id="RHEA:23420"/>
        <dbReference type="ChEBI" id="CHEBI:15377"/>
        <dbReference type="ChEBI" id="CHEBI:16551"/>
        <dbReference type="ChEBI" id="CHEBI:43474"/>
        <dbReference type="ChEBI" id="CHEBI:58429"/>
        <dbReference type="EC" id="3.1.3.12"/>
    </reaction>
</comment>
<dbReference type="InterPro" id="IPR003337">
    <property type="entry name" value="Trehalose_PPase"/>
</dbReference>
<comment type="cofactor">
    <cofactor evidence="3">
        <name>a divalent metal cation</name>
        <dbReference type="ChEBI" id="CHEBI:60240"/>
    </cofactor>
</comment>
<comment type="pathway">
    <text evidence="3">Glycan biosynthesis; trehalose biosynthesis.</text>
</comment>
<keyword evidence="3" id="KW-0378">Hydrolase</keyword>
<dbReference type="GO" id="GO:0034605">
    <property type="term" value="P:cellular response to heat"/>
    <property type="evidence" value="ECO:0007669"/>
    <property type="project" value="TreeGrafter"/>
</dbReference>
<dbReference type="InterPro" id="IPR001830">
    <property type="entry name" value="Glyco_trans_20"/>
</dbReference>
<dbReference type="PANTHER" id="PTHR10788:SF123">
    <property type="entry name" value="TREHALOSE-PHOSPHATASE"/>
    <property type="match status" value="1"/>
</dbReference>
<dbReference type="InterPro" id="IPR006379">
    <property type="entry name" value="HAD-SF_hydro_IIB"/>
</dbReference>
<dbReference type="NCBIfam" id="TIGR01484">
    <property type="entry name" value="HAD-SF-IIB"/>
    <property type="match status" value="1"/>
</dbReference>
<evidence type="ECO:0000256" key="1">
    <source>
        <dbReference type="ARBA" id="ARBA00005409"/>
    </source>
</evidence>
<protein>
    <recommendedName>
        <fullName evidence="3">Trehalose 6-phosphate phosphatase</fullName>
        <ecNumber evidence="3">3.1.3.12</ecNumber>
    </recommendedName>
</protein>
<dbReference type="PANTHER" id="PTHR10788">
    <property type="entry name" value="TREHALOSE-6-PHOSPHATE SYNTHASE"/>
    <property type="match status" value="1"/>
</dbReference>
<dbReference type="EC" id="3.1.3.12" evidence="3"/>
<comment type="caution">
    <text evidence="4">The sequence shown here is derived from an EMBL/GenBank/DDBJ whole genome shotgun (WGS) entry which is preliminary data.</text>
</comment>
<accession>A0A096PEK5</accession>
<comment type="similarity">
    <text evidence="2">In the C-terminal section; belongs to the trehalose phosphatase family.</text>
</comment>
<reference evidence="4" key="1">
    <citation type="submission" date="2013-05" db="EMBL/GenBank/DDBJ databases">
        <title>Draft genome sequences of six wheat associated Fusarium spp. isolates.</title>
        <authorList>
            <person name="Moolhuijzen P.M."/>
            <person name="Manners J.M."/>
            <person name="Wilcox S."/>
            <person name="Bellgard M.I."/>
            <person name="Gardiner D.M."/>
        </authorList>
    </citation>
    <scope>NUCLEOTIDE SEQUENCE</scope>
    <source>
        <strain evidence="4">CS3487</strain>
        <strain evidence="4">CS3487</strain>
    </source>
</reference>
<dbReference type="UniPathway" id="UPA00299"/>
<comment type="function">
    <text evidence="3">Removes the phosphate from trehalose 6-phosphate to produce free trehalose.</text>
</comment>